<dbReference type="Gene3D" id="1.20.120.80">
    <property type="entry name" value="Cytochrome c oxidase, subunit III, four-helix bundle"/>
    <property type="match status" value="1"/>
</dbReference>
<dbReference type="EMBL" id="SADE01000003">
    <property type="protein sequence ID" value="RVU35059.1"/>
    <property type="molecule type" value="Genomic_DNA"/>
</dbReference>
<dbReference type="OrthoDB" id="9810850at2"/>
<evidence type="ECO:0000256" key="5">
    <source>
        <dbReference type="ARBA" id="ARBA00022692"/>
    </source>
</evidence>
<dbReference type="InterPro" id="IPR035973">
    <property type="entry name" value="Cyt_c_oxidase_su3-like_sf"/>
</dbReference>
<evidence type="ECO:0000256" key="7">
    <source>
        <dbReference type="ARBA" id="ARBA00022989"/>
    </source>
</evidence>
<keyword evidence="8 12" id="KW-0472">Membrane</keyword>
<accession>A0A3S2W829</accession>
<evidence type="ECO:0000256" key="8">
    <source>
        <dbReference type="ARBA" id="ARBA00023136"/>
    </source>
</evidence>
<evidence type="ECO:0000256" key="6">
    <source>
        <dbReference type="ARBA" id="ARBA00022967"/>
    </source>
</evidence>
<evidence type="ECO:0000256" key="11">
    <source>
        <dbReference type="RuleBase" id="RU003376"/>
    </source>
</evidence>
<reference evidence="15" key="1">
    <citation type="submission" date="2019-01" db="EMBL/GenBank/DDBJ databases">
        <title>Gri0909 isolated from a small marine red alga.</title>
        <authorList>
            <person name="Kim J."/>
            <person name="Jeong S.E."/>
            <person name="Jeon C.O."/>
        </authorList>
    </citation>
    <scope>NUCLEOTIDE SEQUENCE [LARGE SCALE GENOMIC DNA]</scope>
    <source>
        <strain evidence="15">Gri0909</strain>
    </source>
</reference>
<dbReference type="InterPro" id="IPR013833">
    <property type="entry name" value="Cyt_c_oxidase_su3_a-hlx"/>
</dbReference>
<dbReference type="InterPro" id="IPR033945">
    <property type="entry name" value="Cyt_c_oxase_su3_dom"/>
</dbReference>
<evidence type="ECO:0000256" key="2">
    <source>
        <dbReference type="ARBA" id="ARBA00010581"/>
    </source>
</evidence>
<dbReference type="PROSITE" id="PS50253">
    <property type="entry name" value="COX3"/>
    <property type="match status" value="1"/>
</dbReference>
<keyword evidence="6" id="KW-1278">Translocase</keyword>
<dbReference type="GO" id="GO:0005886">
    <property type="term" value="C:plasma membrane"/>
    <property type="evidence" value="ECO:0007669"/>
    <property type="project" value="UniProtKB-SubCell"/>
</dbReference>
<dbReference type="EC" id="7.1.1.9" evidence="3"/>
<dbReference type="PANTHER" id="PTHR11403">
    <property type="entry name" value="CYTOCHROME C OXIDASE SUBUNIT III"/>
    <property type="match status" value="1"/>
</dbReference>
<evidence type="ECO:0000256" key="9">
    <source>
        <dbReference type="ARBA" id="ARBA00031400"/>
    </source>
</evidence>
<evidence type="ECO:0000256" key="4">
    <source>
        <dbReference type="ARBA" id="ARBA00015944"/>
    </source>
</evidence>
<evidence type="ECO:0000259" key="13">
    <source>
        <dbReference type="PROSITE" id="PS50253"/>
    </source>
</evidence>
<evidence type="ECO:0000313" key="14">
    <source>
        <dbReference type="EMBL" id="RVU35059.1"/>
    </source>
</evidence>
<dbReference type="Pfam" id="PF00510">
    <property type="entry name" value="COX3"/>
    <property type="match status" value="1"/>
</dbReference>
<dbReference type="InterPro" id="IPR024791">
    <property type="entry name" value="Cyt_c/ubiquinol_Oxase_su3"/>
</dbReference>
<comment type="caution">
    <text evidence="14">The sequence shown here is derived from an EMBL/GenBank/DDBJ whole genome shotgun (WGS) entry which is preliminary data.</text>
</comment>
<feature type="domain" description="Heme-copper oxidase subunit III family profile" evidence="13">
    <location>
        <begin position="9"/>
        <end position="280"/>
    </location>
</feature>
<evidence type="ECO:0000256" key="1">
    <source>
        <dbReference type="ARBA" id="ARBA00004141"/>
    </source>
</evidence>
<comment type="similarity">
    <text evidence="2 11">Belongs to the cytochrome c oxidase subunit 3 family.</text>
</comment>
<dbReference type="GO" id="GO:0004129">
    <property type="term" value="F:cytochrome-c oxidase activity"/>
    <property type="evidence" value="ECO:0007669"/>
    <property type="project" value="UniProtKB-EC"/>
</dbReference>
<feature type="transmembrane region" description="Helical" evidence="12">
    <location>
        <begin position="21"/>
        <end position="40"/>
    </location>
</feature>
<dbReference type="InterPro" id="IPR000298">
    <property type="entry name" value="Cyt_c_oxidase-like_su3"/>
</dbReference>
<evidence type="ECO:0000256" key="10">
    <source>
        <dbReference type="ARBA" id="ARBA00031625"/>
    </source>
</evidence>
<keyword evidence="15" id="KW-1185">Reference proteome</keyword>
<evidence type="ECO:0000256" key="12">
    <source>
        <dbReference type="SAM" id="Phobius"/>
    </source>
</evidence>
<dbReference type="AlphaFoldDB" id="A0A3S2W829"/>
<dbReference type="SUPFAM" id="SSF81452">
    <property type="entry name" value="Cytochrome c oxidase subunit III-like"/>
    <property type="match status" value="1"/>
</dbReference>
<evidence type="ECO:0000313" key="15">
    <source>
        <dbReference type="Proteomes" id="UP000287447"/>
    </source>
</evidence>
<feature type="transmembrane region" description="Helical" evidence="12">
    <location>
        <begin position="148"/>
        <end position="166"/>
    </location>
</feature>
<comment type="subcellular location">
    <subcellularLocation>
        <location evidence="11">Cell membrane</location>
        <topology evidence="11">Multi-pass membrane protein</topology>
    </subcellularLocation>
    <subcellularLocation>
        <location evidence="1">Membrane</location>
        <topology evidence="1">Multi-pass membrane protein</topology>
    </subcellularLocation>
</comment>
<evidence type="ECO:0000256" key="3">
    <source>
        <dbReference type="ARBA" id="ARBA00012949"/>
    </source>
</evidence>
<gene>
    <name evidence="14" type="ORF">EOI86_19725</name>
</gene>
<feature type="transmembrane region" description="Helical" evidence="12">
    <location>
        <begin position="52"/>
        <end position="70"/>
    </location>
</feature>
<sequence length="280" mass="31544">MSAAEHHAPNHDYHLVDPSPWPALGALSGFVLAFGAVAYMHPDVVGAEELGPWTIIPGFLMVLFTMFVWWKDVIKEAHHGDHKPVVQLGLRYGMSLFIASEVMFFVAFFWAYFDASLFTDQEILFARVEHTGGVWPPAGVETFDPFDLPFMNTLILLLSGCTVTWAHHALREGKRQQVIHGLALTVILGFLFSSLQAYEYSHAAFGFTDGIYSSTFYMATGFHGFHVLVGTIFLAVCLVRATKGDFTPSQHFGFEAAAWYWHFVDVVWLFLFVCVYWWGS</sequence>
<name>A0A3S2W829_9PROT</name>
<organism evidence="14 15">
    <name type="scientific">Hwanghaeella grinnelliae</name>
    <dbReference type="NCBI Taxonomy" id="2500179"/>
    <lineage>
        <taxon>Bacteria</taxon>
        <taxon>Pseudomonadati</taxon>
        <taxon>Pseudomonadota</taxon>
        <taxon>Alphaproteobacteria</taxon>
        <taxon>Rhodospirillales</taxon>
        <taxon>Rhodospirillaceae</taxon>
        <taxon>Hwanghaeella</taxon>
    </lineage>
</organism>
<dbReference type="FunFam" id="1.20.120.80:FF:000002">
    <property type="entry name" value="Cytochrome c oxidase subunit 3"/>
    <property type="match status" value="1"/>
</dbReference>
<keyword evidence="5 11" id="KW-0812">Transmembrane</keyword>
<feature type="transmembrane region" description="Helical" evidence="12">
    <location>
        <begin position="178"/>
        <end position="196"/>
    </location>
</feature>
<dbReference type="Gene3D" id="1.10.287.70">
    <property type="match status" value="1"/>
</dbReference>
<proteinExistence type="inferred from homology"/>
<dbReference type="RefSeq" id="WP_127767380.1">
    <property type="nucleotide sequence ID" value="NZ_SADE01000003.1"/>
</dbReference>
<dbReference type="PANTHER" id="PTHR11403:SF7">
    <property type="entry name" value="CYTOCHROME C OXIDASE SUBUNIT 3"/>
    <property type="match status" value="1"/>
</dbReference>
<protein>
    <recommendedName>
        <fullName evidence="4">Cytochrome c oxidase subunit 3</fullName>
        <ecNumber evidence="3">7.1.1.9</ecNumber>
    </recommendedName>
    <alternativeName>
        <fullName evidence="9">Cytochrome aa3 subunit 3</fullName>
    </alternativeName>
    <alternativeName>
        <fullName evidence="10">Cytochrome c oxidase polypeptide III</fullName>
    </alternativeName>
</protein>
<dbReference type="CDD" id="cd01665">
    <property type="entry name" value="Cyt_c_Oxidase_III"/>
    <property type="match status" value="1"/>
</dbReference>
<feature type="transmembrane region" description="Helical" evidence="12">
    <location>
        <begin position="90"/>
        <end position="113"/>
    </location>
</feature>
<keyword evidence="7 12" id="KW-1133">Transmembrane helix</keyword>
<feature type="transmembrane region" description="Helical" evidence="12">
    <location>
        <begin position="259"/>
        <end position="279"/>
    </location>
</feature>
<dbReference type="GO" id="GO:0019646">
    <property type="term" value="P:aerobic electron transport chain"/>
    <property type="evidence" value="ECO:0007669"/>
    <property type="project" value="InterPro"/>
</dbReference>
<feature type="transmembrane region" description="Helical" evidence="12">
    <location>
        <begin position="216"/>
        <end position="239"/>
    </location>
</feature>
<dbReference type="Proteomes" id="UP000287447">
    <property type="component" value="Unassembled WGS sequence"/>
</dbReference>